<dbReference type="AlphaFoldDB" id="A0A915JPA8"/>
<evidence type="ECO:0000313" key="7">
    <source>
        <dbReference type="WBParaSite" id="nRc.2.0.1.t28045-RA"/>
    </source>
</evidence>
<evidence type="ECO:0000256" key="3">
    <source>
        <dbReference type="ARBA" id="ARBA00022824"/>
    </source>
</evidence>
<dbReference type="PANTHER" id="PTHR45679:SF2">
    <property type="entry name" value="ER DEGRADATION-ENHANCING ALPHA-MANNOSIDASE-LIKE PROTEIN 3"/>
    <property type="match status" value="1"/>
</dbReference>
<keyword evidence="3" id="KW-0256">Endoplasmic reticulum</keyword>
<proteinExistence type="inferred from homology"/>
<evidence type="ECO:0000313" key="6">
    <source>
        <dbReference type="Proteomes" id="UP000887565"/>
    </source>
</evidence>
<reference evidence="7" key="1">
    <citation type="submission" date="2022-11" db="UniProtKB">
        <authorList>
            <consortium name="WormBaseParasite"/>
        </authorList>
    </citation>
    <scope>IDENTIFICATION</scope>
</reference>
<dbReference type="SUPFAM" id="SSF48225">
    <property type="entry name" value="Seven-hairpin glycosidases"/>
    <property type="match status" value="1"/>
</dbReference>
<name>A0A915JPA8_ROMCU</name>
<keyword evidence="5" id="KW-0479">Metal-binding</keyword>
<dbReference type="GO" id="GO:0005509">
    <property type="term" value="F:calcium ion binding"/>
    <property type="evidence" value="ECO:0007669"/>
    <property type="project" value="InterPro"/>
</dbReference>
<keyword evidence="4" id="KW-0325">Glycoprotein</keyword>
<dbReference type="InterPro" id="IPR036026">
    <property type="entry name" value="Seven-hairpin_glycosidases"/>
</dbReference>
<keyword evidence="5" id="KW-0106">Calcium</keyword>
<feature type="binding site" evidence="5">
    <location>
        <position position="34"/>
    </location>
    <ligand>
        <name>Ca(2+)</name>
        <dbReference type="ChEBI" id="CHEBI:29108"/>
    </ligand>
</feature>
<sequence length="83" mass="9799">MDSFVLAETFKYLYLLFAEKSDLIFDIDQYIFTTEAHFLPLSISSFSSYTNRLFEMENAEAMSRMIIQLQQIQLDLKRRSGKV</sequence>
<keyword evidence="6" id="KW-1185">Reference proteome</keyword>
<dbReference type="InterPro" id="IPR012341">
    <property type="entry name" value="6hp_glycosidase-like_sf"/>
</dbReference>
<dbReference type="GO" id="GO:0005975">
    <property type="term" value="P:carbohydrate metabolic process"/>
    <property type="evidence" value="ECO:0007669"/>
    <property type="project" value="InterPro"/>
</dbReference>
<dbReference type="GO" id="GO:0044322">
    <property type="term" value="C:endoplasmic reticulum quality control compartment"/>
    <property type="evidence" value="ECO:0007669"/>
    <property type="project" value="GOC"/>
</dbReference>
<dbReference type="GO" id="GO:1904380">
    <property type="term" value="P:endoplasmic reticulum mannose trimming"/>
    <property type="evidence" value="ECO:0007669"/>
    <property type="project" value="InterPro"/>
</dbReference>
<comment type="cofactor">
    <cofactor evidence="5">
        <name>Ca(2+)</name>
        <dbReference type="ChEBI" id="CHEBI:29108"/>
    </cofactor>
</comment>
<dbReference type="Gene3D" id="1.50.10.10">
    <property type="match status" value="1"/>
</dbReference>
<dbReference type="GO" id="GO:0016020">
    <property type="term" value="C:membrane"/>
    <property type="evidence" value="ECO:0007669"/>
    <property type="project" value="InterPro"/>
</dbReference>
<dbReference type="Pfam" id="PF01532">
    <property type="entry name" value="Glyco_hydro_47"/>
    <property type="match status" value="1"/>
</dbReference>
<dbReference type="WBParaSite" id="nRc.2.0.1.t28045-RA">
    <property type="protein sequence ID" value="nRc.2.0.1.t28045-RA"/>
    <property type="gene ID" value="nRc.2.0.1.g28045"/>
</dbReference>
<comment type="similarity">
    <text evidence="2">Belongs to the glycosyl hydrolase 47 family.</text>
</comment>
<dbReference type="GO" id="GO:0004571">
    <property type="term" value="F:mannosyl-oligosaccharide 1,2-alpha-mannosidase activity"/>
    <property type="evidence" value="ECO:0007669"/>
    <property type="project" value="InterPro"/>
</dbReference>
<dbReference type="InterPro" id="IPR044674">
    <property type="entry name" value="EDEM1/2/3"/>
</dbReference>
<comment type="subcellular location">
    <subcellularLocation>
        <location evidence="1">Endoplasmic reticulum</location>
    </subcellularLocation>
</comment>
<evidence type="ECO:0000256" key="1">
    <source>
        <dbReference type="ARBA" id="ARBA00004240"/>
    </source>
</evidence>
<organism evidence="6 7">
    <name type="scientific">Romanomermis culicivorax</name>
    <name type="common">Nematode worm</name>
    <dbReference type="NCBI Taxonomy" id="13658"/>
    <lineage>
        <taxon>Eukaryota</taxon>
        <taxon>Metazoa</taxon>
        <taxon>Ecdysozoa</taxon>
        <taxon>Nematoda</taxon>
        <taxon>Enoplea</taxon>
        <taxon>Dorylaimia</taxon>
        <taxon>Mermithida</taxon>
        <taxon>Mermithoidea</taxon>
        <taxon>Mermithidae</taxon>
        <taxon>Romanomermis</taxon>
    </lineage>
</organism>
<evidence type="ECO:0000256" key="2">
    <source>
        <dbReference type="ARBA" id="ARBA00007658"/>
    </source>
</evidence>
<evidence type="ECO:0000256" key="4">
    <source>
        <dbReference type="ARBA" id="ARBA00023180"/>
    </source>
</evidence>
<evidence type="ECO:0000256" key="5">
    <source>
        <dbReference type="PIRSR" id="PIRSR601382-2"/>
    </source>
</evidence>
<dbReference type="Proteomes" id="UP000887565">
    <property type="component" value="Unplaced"/>
</dbReference>
<protein>
    <submittedName>
        <fullName evidence="7">Alpha-1,2-Mannosidase</fullName>
    </submittedName>
</protein>
<dbReference type="PANTHER" id="PTHR45679">
    <property type="entry name" value="ER DEGRADATION-ENHANCING ALPHA-MANNOSIDASE-LIKE PROTEIN 2"/>
    <property type="match status" value="1"/>
</dbReference>
<accession>A0A915JPA8</accession>
<dbReference type="InterPro" id="IPR001382">
    <property type="entry name" value="Glyco_hydro_47"/>
</dbReference>